<evidence type="ECO:0000313" key="2">
    <source>
        <dbReference type="EMBL" id="AZB26282.1"/>
    </source>
</evidence>
<dbReference type="RefSeq" id="WP_123871218.1">
    <property type="nucleotide sequence ID" value="NZ_CP033932.1"/>
</dbReference>
<feature type="transmembrane region" description="Helical" evidence="1">
    <location>
        <begin position="15"/>
        <end position="33"/>
    </location>
</feature>
<gene>
    <name evidence="2" type="ORF">EG339_17640</name>
</gene>
<dbReference type="GeneID" id="99066632"/>
<dbReference type="KEGG" id="cben:EG339_17640"/>
<sequence length="120" mass="14411">MENKIIQIDGRIKNYIKYCFLAIFFVIFFLVFFRKKTTENSLIDYEIHAKVVDIYRDRNEHNFLFVKYSNGSVELLDYPYKIGDSISKKKGDSIEYILRNGTWLKNNLIQQDKKKQILNK</sequence>
<evidence type="ECO:0000256" key="1">
    <source>
        <dbReference type="SAM" id="Phobius"/>
    </source>
</evidence>
<dbReference type="Proteomes" id="UP000271193">
    <property type="component" value="Chromosome"/>
</dbReference>
<keyword evidence="3" id="KW-1185">Reference proteome</keyword>
<keyword evidence="1" id="KW-1133">Transmembrane helix</keyword>
<keyword evidence="1" id="KW-0472">Membrane</keyword>
<accession>A0A3G6TAK0</accession>
<keyword evidence="1" id="KW-0812">Transmembrane</keyword>
<dbReference type="EMBL" id="CP033932">
    <property type="protein sequence ID" value="AZB26282.1"/>
    <property type="molecule type" value="Genomic_DNA"/>
</dbReference>
<dbReference type="AlphaFoldDB" id="A0A3G6TAK0"/>
<organism evidence="2 3">
    <name type="scientific">Chryseobacterium bernardetii</name>
    <dbReference type="NCBI Taxonomy" id="1241978"/>
    <lineage>
        <taxon>Bacteria</taxon>
        <taxon>Pseudomonadati</taxon>
        <taxon>Bacteroidota</taxon>
        <taxon>Flavobacteriia</taxon>
        <taxon>Flavobacteriales</taxon>
        <taxon>Weeksellaceae</taxon>
        <taxon>Chryseobacterium group</taxon>
        <taxon>Chryseobacterium</taxon>
    </lineage>
</organism>
<proteinExistence type="predicted"/>
<evidence type="ECO:0000313" key="3">
    <source>
        <dbReference type="Proteomes" id="UP000271193"/>
    </source>
</evidence>
<protein>
    <submittedName>
        <fullName evidence="2">Uncharacterized protein</fullName>
    </submittedName>
</protein>
<reference evidence="3" key="1">
    <citation type="submission" date="2018-11" db="EMBL/GenBank/DDBJ databases">
        <title>Proposal to divide the Flavobacteriaceae and reorganize its genera based on Amino Acid Identity values calculated from whole genome sequences.</title>
        <authorList>
            <person name="Nicholson A.C."/>
            <person name="Gulvik C.A."/>
            <person name="Whitney A.M."/>
            <person name="Humrighouse B.W."/>
            <person name="Bell M."/>
            <person name="Holmes B."/>
            <person name="Steigerwalt A.G."/>
            <person name="Villarma A."/>
            <person name="Sheth M."/>
            <person name="Batra D."/>
            <person name="Pryor J."/>
            <person name="Bernardet J.-F."/>
            <person name="Hugo C."/>
            <person name="Kampfer P."/>
            <person name="Newman J."/>
            <person name="McQuiston J.R."/>
        </authorList>
    </citation>
    <scope>NUCLEOTIDE SEQUENCE [LARGE SCALE GENOMIC DNA]</scope>
    <source>
        <strain evidence="3">G0229</strain>
    </source>
</reference>
<name>A0A3G6TAK0_9FLAO</name>